<reference evidence="2 3" key="1">
    <citation type="journal article" date="2016" name="Nat. Commun.">
        <title>Thousands of microbial genomes shed light on interconnected biogeochemical processes in an aquifer system.</title>
        <authorList>
            <person name="Anantharaman K."/>
            <person name="Brown C.T."/>
            <person name="Hug L.A."/>
            <person name="Sharon I."/>
            <person name="Castelle C.J."/>
            <person name="Probst A.J."/>
            <person name="Thomas B.C."/>
            <person name="Singh A."/>
            <person name="Wilkins M.J."/>
            <person name="Karaoz U."/>
            <person name="Brodie E.L."/>
            <person name="Williams K.H."/>
            <person name="Hubbard S.S."/>
            <person name="Banfield J.F."/>
        </authorList>
    </citation>
    <scope>NUCLEOTIDE SEQUENCE [LARGE SCALE GENOMIC DNA]</scope>
</reference>
<evidence type="ECO:0000256" key="1">
    <source>
        <dbReference type="SAM" id="Phobius"/>
    </source>
</evidence>
<dbReference type="Proteomes" id="UP000176603">
    <property type="component" value="Unassembled WGS sequence"/>
</dbReference>
<feature type="transmembrane region" description="Helical" evidence="1">
    <location>
        <begin position="439"/>
        <end position="457"/>
    </location>
</feature>
<dbReference type="AlphaFoldDB" id="A0A1F7UKV9"/>
<comment type="caution">
    <text evidence="2">The sequence shown here is derived from an EMBL/GenBank/DDBJ whole genome shotgun (WGS) entry which is preliminary data.</text>
</comment>
<evidence type="ECO:0000313" key="3">
    <source>
        <dbReference type="Proteomes" id="UP000176603"/>
    </source>
</evidence>
<organism evidence="2 3">
    <name type="scientific">Candidatus Uhrbacteria bacterium RIFCSPHIGHO2_12_FULL_60_25</name>
    <dbReference type="NCBI Taxonomy" id="1802399"/>
    <lineage>
        <taxon>Bacteria</taxon>
        <taxon>Candidatus Uhriibacteriota</taxon>
    </lineage>
</organism>
<dbReference type="STRING" id="1802399.A3E39_04715"/>
<keyword evidence="1" id="KW-1133">Transmembrane helix</keyword>
<feature type="transmembrane region" description="Helical" evidence="1">
    <location>
        <begin position="320"/>
        <end position="344"/>
    </location>
</feature>
<gene>
    <name evidence="2" type="ORF">A3E39_04715</name>
</gene>
<feature type="transmembrane region" description="Helical" evidence="1">
    <location>
        <begin position="410"/>
        <end position="433"/>
    </location>
</feature>
<feature type="transmembrane region" description="Helical" evidence="1">
    <location>
        <begin position="350"/>
        <end position="370"/>
    </location>
</feature>
<accession>A0A1F7UKV9</accession>
<keyword evidence="1" id="KW-0812">Transmembrane</keyword>
<proteinExistence type="predicted"/>
<name>A0A1F7UKV9_9BACT</name>
<keyword evidence="1" id="KW-0472">Membrane</keyword>
<evidence type="ECO:0000313" key="2">
    <source>
        <dbReference type="EMBL" id="OGL78337.1"/>
    </source>
</evidence>
<protein>
    <submittedName>
        <fullName evidence="2">Uncharacterized protein</fullName>
    </submittedName>
</protein>
<sequence length="540" mass="62453">MPLNALSKGEDHETPKVAQYDRGKVQQLIRALTPPKAELPPEGSRITVHAAVSRFSVLYERIRTAVEYKEDHLLRKGAILRILKRQIILENDPHVIANNLVRELIAARYLPNATLPESLIDDATARVRKYQAVAKSKAGGERHLNWVLGIISAELEETLVDATREKALVTFLYEQLSDRIQVKGAKLDETERRLQIYVACYRSLVKADEDTVGYKLLRAYLPEWNRPDEWLDAPRATAERLEAVQHRVQERIRHPLSQRFLRAVKPWAVSFSLLIEAALEEKERGELLQSREDVHEAVKRVTLRGEREARARLRRGTVRAMIYLFVTKMVFALVLELPIEWLWYHDVSMTALAINLSFPPVLMFFVGILIRPPGADNRTRILRSVDELLVAGGIPTLEIRVPRLRSGFTLFFMRIIYTLTFGISFGLVGFGLWLMDFTWVATVIFFFFLCIVSFFGYRLRQSAREIVVVQPKERLITTLTDFLFLPILRAGQWLSVTISRLNIFVFLFDFLFEAPFKLFLNVLEDWLSFMKEKKEELSEE</sequence>
<dbReference type="EMBL" id="MGEH01000033">
    <property type="protein sequence ID" value="OGL78337.1"/>
    <property type="molecule type" value="Genomic_DNA"/>
</dbReference>